<dbReference type="InterPro" id="IPR036397">
    <property type="entry name" value="RNaseH_sf"/>
</dbReference>
<dbReference type="Gene3D" id="3.30.420.10">
    <property type="entry name" value="Ribonuclease H-like superfamily/Ribonuclease H"/>
    <property type="match status" value="1"/>
</dbReference>
<sequence>MAGTRIDYMELRDLVRELRASTNDSAIQRTTGLNRRTIRRYRAWASQHGLLTGDLPSIEHLAALAHDTLMTPAPPQTVSSLEPFRALALELHAAGVEGVAIRERLRERGFTGSLSAVYRFLAQLTPAQPDVTVRVETPPGQEAQVDFGYAGRMIDPVTGVLRKAWAFVMVLAWSRFMYVEFVWNQSVETWLLLHRHGFEFFGGVPHRVVLDNLKAGVTHADVDDPHIQHAYRECAEHYGFLVAPCRPRTPEHKGKVESGVHFVKRNFLGGRMPTTLTQANHDVLAWCQTTAGQRIHGTTKHVPILQFRATEQAALQALPASPYDLALWKAATVARDCYVVFNQAFYSVPFRFVGQTVHVRGGAADVRIYTTDWQLVATHQRATTAGERLTHPDHLPPTHRPGLLLGREMALDRATVIGPATEQVVRTLLDDTVVDRLRTVGRILQLAERVGAARLEAACVRALCYDAISHQAIKAILAQGLDHEPAPEPPAPPAQTYVRDAHDLLGHLFGGVVWN</sequence>
<protein>
    <recommendedName>
        <fullName evidence="2">Integrase catalytic domain-containing protein</fullName>
    </recommendedName>
</protein>
<dbReference type="Pfam" id="PF00665">
    <property type="entry name" value="rve"/>
    <property type="match status" value="1"/>
</dbReference>
<dbReference type="SUPFAM" id="SSF53098">
    <property type="entry name" value="Ribonuclease H-like"/>
    <property type="match status" value="1"/>
</dbReference>
<dbReference type="EMBL" id="BAABRU010000074">
    <property type="protein sequence ID" value="GAA5531603.1"/>
    <property type="molecule type" value="Genomic_DNA"/>
</dbReference>
<gene>
    <name evidence="3" type="ORF">Hgul01_05428</name>
</gene>
<keyword evidence="4" id="KW-1185">Reference proteome</keyword>
<dbReference type="PANTHER" id="PTHR35004">
    <property type="entry name" value="TRANSPOSASE RV3428C-RELATED"/>
    <property type="match status" value="1"/>
</dbReference>
<dbReference type="NCBIfam" id="NF033546">
    <property type="entry name" value="transpos_IS21"/>
    <property type="match status" value="1"/>
</dbReference>
<dbReference type="Pfam" id="PF22483">
    <property type="entry name" value="Mu-transpos_C_2"/>
    <property type="match status" value="1"/>
</dbReference>
<dbReference type="InterPro" id="IPR012337">
    <property type="entry name" value="RNaseH-like_sf"/>
</dbReference>
<proteinExistence type="inferred from homology"/>
<evidence type="ECO:0000259" key="2">
    <source>
        <dbReference type="PROSITE" id="PS50994"/>
    </source>
</evidence>
<dbReference type="Proteomes" id="UP001428290">
    <property type="component" value="Unassembled WGS sequence"/>
</dbReference>
<evidence type="ECO:0000313" key="3">
    <source>
        <dbReference type="EMBL" id="GAA5531603.1"/>
    </source>
</evidence>
<dbReference type="PROSITE" id="PS50994">
    <property type="entry name" value="INTEGRASE"/>
    <property type="match status" value="1"/>
</dbReference>
<evidence type="ECO:0000256" key="1">
    <source>
        <dbReference type="ARBA" id="ARBA00009277"/>
    </source>
</evidence>
<name>A0ABP9X8A3_9CHLR</name>
<feature type="domain" description="Integrase catalytic" evidence="2">
    <location>
        <begin position="134"/>
        <end position="311"/>
    </location>
</feature>
<evidence type="ECO:0000313" key="4">
    <source>
        <dbReference type="Proteomes" id="UP001428290"/>
    </source>
</evidence>
<dbReference type="InterPro" id="IPR054353">
    <property type="entry name" value="IstA-like_C"/>
</dbReference>
<dbReference type="PANTHER" id="PTHR35004:SF8">
    <property type="entry name" value="TRANSPOSASE RV3428C-RELATED"/>
    <property type="match status" value="1"/>
</dbReference>
<organism evidence="3 4">
    <name type="scientific">Herpetosiphon gulosus</name>
    <dbReference type="NCBI Taxonomy" id="1973496"/>
    <lineage>
        <taxon>Bacteria</taxon>
        <taxon>Bacillati</taxon>
        <taxon>Chloroflexota</taxon>
        <taxon>Chloroflexia</taxon>
        <taxon>Herpetosiphonales</taxon>
        <taxon>Herpetosiphonaceae</taxon>
        <taxon>Herpetosiphon</taxon>
    </lineage>
</organism>
<comment type="similarity">
    <text evidence="1">Belongs to the transposase IS21/IS408/IS1162 family.</text>
</comment>
<accession>A0ABP9X8A3</accession>
<reference evidence="3 4" key="1">
    <citation type="submission" date="2024-02" db="EMBL/GenBank/DDBJ databases">
        <title>Herpetosiphon gulosus NBRC 112829.</title>
        <authorList>
            <person name="Ichikawa N."/>
            <person name="Katano-Makiyama Y."/>
            <person name="Hidaka K."/>
        </authorList>
    </citation>
    <scope>NUCLEOTIDE SEQUENCE [LARGE SCALE GENOMIC DNA]</scope>
    <source>
        <strain evidence="3 4">NBRC 112829</strain>
    </source>
</reference>
<comment type="caution">
    <text evidence="3">The sequence shown here is derived from an EMBL/GenBank/DDBJ whole genome shotgun (WGS) entry which is preliminary data.</text>
</comment>
<dbReference type="InterPro" id="IPR001584">
    <property type="entry name" value="Integrase_cat-core"/>
</dbReference>